<dbReference type="Pfam" id="PF01810">
    <property type="entry name" value="LysE"/>
    <property type="match status" value="1"/>
</dbReference>
<organism evidence="7 8">
    <name type="scientific">Paracoccus fistulariae</name>
    <dbReference type="NCBI Taxonomy" id="658446"/>
    <lineage>
        <taxon>Bacteria</taxon>
        <taxon>Pseudomonadati</taxon>
        <taxon>Pseudomonadota</taxon>
        <taxon>Alphaproteobacteria</taxon>
        <taxon>Rhodobacterales</taxon>
        <taxon>Paracoccaceae</taxon>
        <taxon>Paracoccus</taxon>
    </lineage>
</organism>
<dbReference type="PANTHER" id="PTHR30086">
    <property type="entry name" value="ARGININE EXPORTER PROTEIN ARGO"/>
    <property type="match status" value="1"/>
</dbReference>
<feature type="transmembrane region" description="Helical" evidence="6">
    <location>
        <begin position="74"/>
        <end position="91"/>
    </location>
</feature>
<dbReference type="InterPro" id="IPR001123">
    <property type="entry name" value="LeuE-type"/>
</dbReference>
<evidence type="ECO:0000256" key="6">
    <source>
        <dbReference type="SAM" id="Phobius"/>
    </source>
</evidence>
<evidence type="ECO:0000256" key="1">
    <source>
        <dbReference type="ARBA" id="ARBA00004651"/>
    </source>
</evidence>
<evidence type="ECO:0000256" key="4">
    <source>
        <dbReference type="ARBA" id="ARBA00022989"/>
    </source>
</evidence>
<dbReference type="PANTHER" id="PTHR30086:SF20">
    <property type="entry name" value="ARGININE EXPORTER PROTEIN ARGO-RELATED"/>
    <property type="match status" value="1"/>
</dbReference>
<evidence type="ECO:0000256" key="5">
    <source>
        <dbReference type="ARBA" id="ARBA00023136"/>
    </source>
</evidence>
<reference evidence="7 8" key="1">
    <citation type="submission" date="2021-01" db="EMBL/GenBank/DDBJ databases">
        <title>Biogeographic distribution of Paracoccus.</title>
        <authorList>
            <person name="Hollensteiner J."/>
            <person name="Leineberger J."/>
            <person name="Brinkhoff T."/>
            <person name="Daniel R."/>
        </authorList>
    </citation>
    <scope>NUCLEOTIDE SEQUENCE [LARGE SCALE GENOMIC DNA]</scope>
    <source>
        <strain evidence="7 8">KCTC 22803</strain>
    </source>
</reference>
<evidence type="ECO:0000313" key="8">
    <source>
        <dbReference type="Proteomes" id="UP001219349"/>
    </source>
</evidence>
<accession>A0ABY7SLQ5</accession>
<feature type="transmembrane region" description="Helical" evidence="6">
    <location>
        <begin position="176"/>
        <end position="194"/>
    </location>
</feature>
<gene>
    <name evidence="7" type="ORF">JHX87_00845</name>
</gene>
<comment type="subcellular location">
    <subcellularLocation>
        <location evidence="1">Cell membrane</location>
        <topology evidence="1">Multi-pass membrane protein</topology>
    </subcellularLocation>
</comment>
<keyword evidence="8" id="KW-1185">Reference proteome</keyword>
<feature type="transmembrane region" description="Helical" evidence="6">
    <location>
        <begin position="44"/>
        <end position="62"/>
    </location>
</feature>
<keyword evidence="2" id="KW-1003">Cell membrane</keyword>
<dbReference type="EMBL" id="CP067136">
    <property type="protein sequence ID" value="WCR07437.1"/>
    <property type="molecule type" value="Genomic_DNA"/>
</dbReference>
<evidence type="ECO:0000256" key="2">
    <source>
        <dbReference type="ARBA" id="ARBA00022475"/>
    </source>
</evidence>
<feature type="transmembrane region" description="Helical" evidence="6">
    <location>
        <begin position="129"/>
        <end position="155"/>
    </location>
</feature>
<name>A0ABY7SLQ5_9RHOB</name>
<protein>
    <submittedName>
        <fullName evidence="7">LysE family translocator</fullName>
    </submittedName>
</protein>
<keyword evidence="5 6" id="KW-0472">Membrane</keyword>
<keyword evidence="4 6" id="KW-1133">Transmembrane helix</keyword>
<dbReference type="RefSeq" id="WP_271884432.1">
    <property type="nucleotide sequence ID" value="NZ_CP067136.1"/>
</dbReference>
<keyword evidence="3 6" id="KW-0812">Transmembrane</keyword>
<proteinExistence type="predicted"/>
<evidence type="ECO:0000313" key="7">
    <source>
        <dbReference type="EMBL" id="WCR07437.1"/>
    </source>
</evidence>
<dbReference type="Proteomes" id="UP001219349">
    <property type="component" value="Chromosome"/>
</dbReference>
<sequence length="195" mass="20544">MMTDLILALCAFAFVTSVTPGPNNMMLMASGANFGLRRTVPHMLGVSLGFGGMVWVLGLGFDRVIAANPALSQALTWISMVYMLWLAWKIATAAPPDSVGTQGRPMTFLQAAAFQWVNPKAWAMALGALSAYAAGVGGALVVALIFALVNLPTVAIWAMAGQGLRGFLASPGRLRLFNAVMAFLLIASMLPVLLD</sequence>
<evidence type="ECO:0000256" key="3">
    <source>
        <dbReference type="ARBA" id="ARBA00022692"/>
    </source>
</evidence>